<evidence type="ECO:0000256" key="8">
    <source>
        <dbReference type="SAM" id="SignalP"/>
    </source>
</evidence>
<evidence type="ECO:0000256" key="1">
    <source>
        <dbReference type="ARBA" id="ARBA00009500"/>
    </source>
</evidence>
<dbReference type="GO" id="GO:0005615">
    <property type="term" value="C:extracellular space"/>
    <property type="evidence" value="ECO:0007669"/>
    <property type="project" value="InterPro"/>
</dbReference>
<feature type="domain" description="Serpin" evidence="9">
    <location>
        <begin position="65"/>
        <end position="232"/>
    </location>
</feature>
<dbReference type="SMART" id="SM00093">
    <property type="entry name" value="SERPIN"/>
    <property type="match status" value="1"/>
</dbReference>
<evidence type="ECO:0000256" key="4">
    <source>
        <dbReference type="ARBA" id="ARBA00022900"/>
    </source>
</evidence>
<keyword evidence="2" id="KW-0646">Protease inhibitor</keyword>
<feature type="compositionally biased region" description="Basic and acidic residues" evidence="7">
    <location>
        <begin position="26"/>
        <end position="48"/>
    </location>
</feature>
<feature type="chain" id="PRO_5034481440" description="Serpin domain-containing protein" evidence="8">
    <location>
        <begin position="21"/>
        <end position="232"/>
    </location>
</feature>
<evidence type="ECO:0000256" key="7">
    <source>
        <dbReference type="SAM" id="MobiDB-lite"/>
    </source>
</evidence>
<dbReference type="Pfam" id="PF00079">
    <property type="entry name" value="Serpin"/>
    <property type="match status" value="1"/>
</dbReference>
<feature type="signal peptide" evidence="8">
    <location>
        <begin position="1"/>
        <end position="20"/>
    </location>
</feature>
<keyword evidence="3 8" id="KW-0732">Signal</keyword>
<proteinExistence type="inferred from homology"/>
<evidence type="ECO:0000313" key="11">
    <source>
        <dbReference type="Proteomes" id="UP000694393"/>
    </source>
</evidence>
<dbReference type="InterPro" id="IPR036186">
    <property type="entry name" value="Serpin_sf"/>
</dbReference>
<dbReference type="FunFam" id="3.30.497.10:FF:000001">
    <property type="entry name" value="Serine protease inhibitor"/>
    <property type="match status" value="1"/>
</dbReference>
<evidence type="ECO:0000256" key="2">
    <source>
        <dbReference type="ARBA" id="ARBA00022690"/>
    </source>
</evidence>
<evidence type="ECO:0000256" key="5">
    <source>
        <dbReference type="ARBA" id="ARBA00023180"/>
    </source>
</evidence>
<name>A0A8C8S682_9SAUR</name>
<comment type="similarity">
    <text evidence="1 6">Belongs to the serpin family.</text>
</comment>
<feature type="region of interest" description="Disordered" evidence="7">
    <location>
        <begin position="26"/>
        <end position="49"/>
    </location>
</feature>
<evidence type="ECO:0000259" key="9">
    <source>
        <dbReference type="SMART" id="SM00093"/>
    </source>
</evidence>
<sequence>MKSTPYLCLFLAGLLVVAHCHQVPDNHEDDHTDTKTQEHPPSVHENPKGKTQACPVACNIADFAFIFYKQVTRDAAEKNVFFSPLSISSALAMVALGAKSSTLTQILEGLTFNLTEIEENEIHEGFHDLLQFLNRPNSEIQLNLGNALFIDQKLKLLQKFSEDIENFYDAEAISSNFQNSAEAEKQINDYIEKKTHGKIANVVKDLDPFTLLALVNYIYFKGSSTCPFFANT</sequence>
<dbReference type="InterPro" id="IPR042178">
    <property type="entry name" value="Serpin_sf_1"/>
</dbReference>
<evidence type="ECO:0000256" key="3">
    <source>
        <dbReference type="ARBA" id="ARBA00022729"/>
    </source>
</evidence>
<dbReference type="Gene3D" id="3.30.497.10">
    <property type="entry name" value="Antithrombin, subunit I, domain 2"/>
    <property type="match status" value="1"/>
</dbReference>
<dbReference type="PANTHER" id="PTHR11461:SF165">
    <property type="entry name" value="ALPHA-1-ANTITRYPSIN"/>
    <property type="match status" value="1"/>
</dbReference>
<keyword evidence="4" id="KW-0722">Serine protease inhibitor</keyword>
<organism evidence="10 11">
    <name type="scientific">Pelusios castaneus</name>
    <name type="common">West African mud turtle</name>
    <dbReference type="NCBI Taxonomy" id="367368"/>
    <lineage>
        <taxon>Eukaryota</taxon>
        <taxon>Metazoa</taxon>
        <taxon>Chordata</taxon>
        <taxon>Craniata</taxon>
        <taxon>Vertebrata</taxon>
        <taxon>Euteleostomi</taxon>
        <taxon>Archelosauria</taxon>
        <taxon>Testudinata</taxon>
        <taxon>Testudines</taxon>
        <taxon>Pleurodira</taxon>
        <taxon>Pelomedusidae</taxon>
        <taxon>Pelusios</taxon>
    </lineage>
</organism>
<dbReference type="PANTHER" id="PTHR11461">
    <property type="entry name" value="SERINE PROTEASE INHIBITOR, SERPIN"/>
    <property type="match status" value="1"/>
</dbReference>
<dbReference type="Proteomes" id="UP000694393">
    <property type="component" value="Unplaced"/>
</dbReference>
<dbReference type="GO" id="GO:0004867">
    <property type="term" value="F:serine-type endopeptidase inhibitor activity"/>
    <property type="evidence" value="ECO:0007669"/>
    <property type="project" value="UniProtKB-KW"/>
</dbReference>
<dbReference type="AlphaFoldDB" id="A0A8C8S682"/>
<keyword evidence="11" id="KW-1185">Reference proteome</keyword>
<reference evidence="10" key="1">
    <citation type="submission" date="2025-08" db="UniProtKB">
        <authorList>
            <consortium name="Ensembl"/>
        </authorList>
    </citation>
    <scope>IDENTIFICATION</scope>
</reference>
<dbReference type="InterPro" id="IPR000215">
    <property type="entry name" value="Serpin_fam"/>
</dbReference>
<dbReference type="Ensembl" id="ENSPCET00000016453.1">
    <property type="protein sequence ID" value="ENSPCEP00000015894.1"/>
    <property type="gene ID" value="ENSPCEG00000012531.1"/>
</dbReference>
<reference evidence="10" key="2">
    <citation type="submission" date="2025-09" db="UniProtKB">
        <authorList>
            <consortium name="Ensembl"/>
        </authorList>
    </citation>
    <scope>IDENTIFICATION</scope>
</reference>
<evidence type="ECO:0000313" key="10">
    <source>
        <dbReference type="Ensembl" id="ENSPCEP00000015894.1"/>
    </source>
</evidence>
<keyword evidence="5" id="KW-0325">Glycoprotein</keyword>
<protein>
    <recommendedName>
        <fullName evidence="9">Serpin domain-containing protein</fullName>
    </recommendedName>
</protein>
<dbReference type="InterPro" id="IPR023796">
    <property type="entry name" value="Serpin_dom"/>
</dbReference>
<accession>A0A8C8S682</accession>
<evidence type="ECO:0000256" key="6">
    <source>
        <dbReference type="RuleBase" id="RU000411"/>
    </source>
</evidence>
<dbReference type="SUPFAM" id="SSF56574">
    <property type="entry name" value="Serpins"/>
    <property type="match status" value="1"/>
</dbReference>